<keyword evidence="3 5" id="KW-0342">GTP-binding</keyword>
<evidence type="ECO:0000259" key="6">
    <source>
        <dbReference type="PROSITE" id="PS51719"/>
    </source>
</evidence>
<dbReference type="PANTHER" id="PTHR18884">
    <property type="entry name" value="SEPTIN"/>
    <property type="match status" value="1"/>
</dbReference>
<dbReference type="Pfam" id="PF00735">
    <property type="entry name" value="Septin"/>
    <property type="match status" value="1"/>
</dbReference>
<sequence>MATPAEEIRANSYVGFDTITQQIEHKLLKRGFQFNVIVVGQTGLGKSTLINTIFASHLIDSKGRLESDEPVRQTTEIHPVSHVITENGVRLRLNIVDTPGYGDQVNNENCWDPIIKYIKDQHSAYLRKELTAMRDRHIQDTRIHCCLFFINPTGHSLRAIDIIVMKKLSEVVNVVPVIAKSDSLTFEEREAFKLKIRAEMVYHNIRLYPFDTEENDDEEIQLNESIRNMIPFAIVGSERNVIIDGKSVRGRKNRWGVVNVEDEKHCEFVYLRNFLTRTHLQDLIETTAQIHYEAFRSKQLLALKEQTNPRPAANMANANGRLLKQHIELQKGTGCFGGEVNEGLLFYLDTITVKDEREADITRLESFYRKSGFRRLAKTNYLAYAKDPAHPSRKLPAANDATAEIVFSSDGCTCNQCTRGWFSKRMRAGLLLEACVIREMIYQEPETSVVFVECLPPHLRSILLTQRLVDALSAVVSGFIRACEAPNLVPNAVHVAALARPEARFFFHNGGKAYHVMEHIERTAEEGNAEEGSMDNWSESRDGWDEEWDALPRCANDLNFGLLRQGIGLETFQIN</sequence>
<keyword evidence="8" id="KW-1185">Reference proteome</keyword>
<dbReference type="Proteomes" id="UP000308730">
    <property type="component" value="Unassembled WGS sequence"/>
</dbReference>
<evidence type="ECO:0000256" key="2">
    <source>
        <dbReference type="ARBA" id="ARBA00022741"/>
    </source>
</evidence>
<evidence type="ECO:0000256" key="4">
    <source>
        <dbReference type="ARBA" id="ARBA00023306"/>
    </source>
</evidence>
<evidence type="ECO:0000313" key="7">
    <source>
        <dbReference type="EMBL" id="THH28407.1"/>
    </source>
</evidence>
<dbReference type="InterPro" id="IPR016491">
    <property type="entry name" value="Septin"/>
</dbReference>
<dbReference type="AlphaFoldDB" id="A0A4S4MSH7"/>
<dbReference type="SUPFAM" id="SSF52540">
    <property type="entry name" value="P-loop containing nucleoside triphosphate hydrolases"/>
    <property type="match status" value="1"/>
</dbReference>
<dbReference type="GO" id="GO:0000921">
    <property type="term" value="P:septin ring assembly"/>
    <property type="evidence" value="ECO:0007669"/>
    <property type="project" value="UniProtKB-ARBA"/>
</dbReference>
<evidence type="ECO:0000256" key="3">
    <source>
        <dbReference type="ARBA" id="ARBA00023134"/>
    </source>
</evidence>
<dbReference type="GO" id="GO:0051301">
    <property type="term" value="P:cell division"/>
    <property type="evidence" value="ECO:0007669"/>
    <property type="project" value="UniProtKB-KW"/>
</dbReference>
<comment type="similarity">
    <text evidence="5">Belongs to the TRAFAC class TrmE-Era-EngA-EngB-Septin-like GTPase superfamily. Septin GTPase family.</text>
</comment>
<dbReference type="GO" id="GO:0032161">
    <property type="term" value="C:cleavage apparatus septin structure"/>
    <property type="evidence" value="ECO:0007669"/>
    <property type="project" value="UniProtKB-ARBA"/>
</dbReference>
<gene>
    <name evidence="7" type="ORF">EUX98_g5789</name>
</gene>
<dbReference type="GO" id="GO:0043934">
    <property type="term" value="P:sporulation"/>
    <property type="evidence" value="ECO:0007669"/>
    <property type="project" value="UniProtKB-ARBA"/>
</dbReference>
<feature type="domain" description="Septin-type G" evidence="6">
    <location>
        <begin position="30"/>
        <end position="302"/>
    </location>
</feature>
<evidence type="ECO:0000256" key="1">
    <source>
        <dbReference type="ARBA" id="ARBA00022618"/>
    </source>
</evidence>
<dbReference type="InterPro" id="IPR027417">
    <property type="entry name" value="P-loop_NTPase"/>
</dbReference>
<dbReference type="InterPro" id="IPR030379">
    <property type="entry name" value="G_SEPTIN_dom"/>
</dbReference>
<accession>A0A4S4MSH7</accession>
<keyword evidence="2 5" id="KW-0547">Nucleotide-binding</keyword>
<keyword evidence="4" id="KW-0131">Cell cycle</keyword>
<dbReference type="PROSITE" id="PS51719">
    <property type="entry name" value="G_SEPTIN"/>
    <property type="match status" value="1"/>
</dbReference>
<dbReference type="OrthoDB" id="416553at2759"/>
<name>A0A4S4MSH7_9APHY</name>
<dbReference type="EMBL" id="SGPM01000181">
    <property type="protein sequence ID" value="THH28407.1"/>
    <property type="molecule type" value="Genomic_DNA"/>
</dbReference>
<dbReference type="CDD" id="cd01850">
    <property type="entry name" value="CDC_Septin"/>
    <property type="match status" value="1"/>
</dbReference>
<dbReference type="FunFam" id="3.40.50.300:FF:000260">
    <property type="entry name" value="Cell division control 10"/>
    <property type="match status" value="1"/>
</dbReference>
<organism evidence="7 8">
    <name type="scientific">Antrodiella citrinella</name>
    <dbReference type="NCBI Taxonomy" id="2447956"/>
    <lineage>
        <taxon>Eukaryota</taxon>
        <taxon>Fungi</taxon>
        <taxon>Dikarya</taxon>
        <taxon>Basidiomycota</taxon>
        <taxon>Agaricomycotina</taxon>
        <taxon>Agaricomycetes</taxon>
        <taxon>Polyporales</taxon>
        <taxon>Steccherinaceae</taxon>
        <taxon>Antrodiella</taxon>
    </lineage>
</organism>
<comment type="caution">
    <text evidence="7">The sequence shown here is derived from an EMBL/GenBank/DDBJ whole genome shotgun (WGS) entry which is preliminary data.</text>
</comment>
<dbReference type="GO" id="GO:0005525">
    <property type="term" value="F:GTP binding"/>
    <property type="evidence" value="ECO:0007669"/>
    <property type="project" value="UniProtKB-KW"/>
</dbReference>
<keyword evidence="1" id="KW-0132">Cell division</keyword>
<evidence type="ECO:0000256" key="5">
    <source>
        <dbReference type="RuleBase" id="RU004560"/>
    </source>
</evidence>
<protein>
    <recommendedName>
        <fullName evidence="6">Septin-type G domain-containing protein</fullName>
    </recommendedName>
</protein>
<reference evidence="7 8" key="1">
    <citation type="submission" date="2019-02" db="EMBL/GenBank/DDBJ databases">
        <title>Genome sequencing of the rare red list fungi Antrodiella citrinella (Flaviporus citrinellus).</title>
        <authorList>
            <person name="Buettner E."/>
            <person name="Kellner H."/>
        </authorList>
    </citation>
    <scope>NUCLEOTIDE SEQUENCE [LARGE SCALE GENOMIC DNA]</scope>
    <source>
        <strain evidence="7 8">DSM 108506</strain>
    </source>
</reference>
<evidence type="ECO:0000313" key="8">
    <source>
        <dbReference type="Proteomes" id="UP000308730"/>
    </source>
</evidence>
<dbReference type="Gene3D" id="3.40.50.300">
    <property type="entry name" value="P-loop containing nucleotide triphosphate hydrolases"/>
    <property type="match status" value="1"/>
</dbReference>
<proteinExistence type="inferred from homology"/>